<evidence type="ECO:0000313" key="2">
    <source>
        <dbReference type="EMBL" id="GEU30818.1"/>
    </source>
</evidence>
<sequence length="353" mass="37895">MNQSRPSIKLYQRSYDPQAVPFKKRDRFLYADGTTSEEIGPSDDRRVRSRSHVANTEESNKIEIAQIEKKLPNTANDKVAHGASTSPVAMSQSEGRLPLATSASEEDPVKEKDRAKKPVIKAPSEPQGAFVVDGGMKQVDASKEVTEHEGDGGESSKSEPQGDGGNNESIVIDKKIMKQTKDVIQEEGGGDRSTGDQYTRSIKYIVISSSDSEHELDNTYSPIVSHGAPLNLVYPIPNPEGGSGGGGEGCQDRGSGDAEQNANHTIRVLGVDIPCRKDTVTTNTEDGDASGRPAADGSIPMRDSDVSRQQVRAASMGTGDRASSNSQEPLADGRGESSMRRPKSRLRLLGFDI</sequence>
<feature type="region of interest" description="Disordered" evidence="1">
    <location>
        <begin position="234"/>
        <end position="353"/>
    </location>
</feature>
<feature type="region of interest" description="Disordered" evidence="1">
    <location>
        <begin position="32"/>
        <end position="173"/>
    </location>
</feature>
<evidence type="ECO:0000256" key="1">
    <source>
        <dbReference type="SAM" id="MobiDB-lite"/>
    </source>
</evidence>
<feature type="compositionally biased region" description="Polar residues" evidence="1">
    <location>
        <begin position="83"/>
        <end position="94"/>
    </location>
</feature>
<name>A0A6L2J1D5_TANCI</name>
<feature type="compositionally biased region" description="Basic and acidic residues" evidence="1">
    <location>
        <begin position="140"/>
        <end position="157"/>
    </location>
</feature>
<feature type="compositionally biased region" description="Basic and acidic residues" evidence="1">
    <location>
        <begin position="58"/>
        <end position="71"/>
    </location>
</feature>
<gene>
    <name evidence="2" type="ORF">Tci_002796</name>
</gene>
<comment type="caution">
    <text evidence="2">The sequence shown here is derived from an EMBL/GenBank/DDBJ whole genome shotgun (WGS) entry which is preliminary data.</text>
</comment>
<dbReference type="AlphaFoldDB" id="A0A6L2J1D5"/>
<protein>
    <submittedName>
        <fullName evidence="2">Uncharacterized protein</fullName>
    </submittedName>
</protein>
<proteinExistence type="predicted"/>
<reference evidence="2" key="1">
    <citation type="journal article" date="2019" name="Sci. Rep.">
        <title>Draft genome of Tanacetum cinerariifolium, the natural source of mosquito coil.</title>
        <authorList>
            <person name="Yamashiro T."/>
            <person name="Shiraishi A."/>
            <person name="Satake H."/>
            <person name="Nakayama K."/>
        </authorList>
    </citation>
    <scope>NUCLEOTIDE SEQUENCE</scope>
</reference>
<accession>A0A6L2J1D5</accession>
<dbReference type="EMBL" id="BKCJ010000191">
    <property type="protein sequence ID" value="GEU30818.1"/>
    <property type="molecule type" value="Genomic_DNA"/>
</dbReference>
<feature type="compositionally biased region" description="Basic and acidic residues" evidence="1">
    <location>
        <begin position="107"/>
        <end position="116"/>
    </location>
</feature>
<organism evidence="2">
    <name type="scientific">Tanacetum cinerariifolium</name>
    <name type="common">Dalmatian daisy</name>
    <name type="synonym">Chrysanthemum cinerariifolium</name>
    <dbReference type="NCBI Taxonomy" id="118510"/>
    <lineage>
        <taxon>Eukaryota</taxon>
        <taxon>Viridiplantae</taxon>
        <taxon>Streptophyta</taxon>
        <taxon>Embryophyta</taxon>
        <taxon>Tracheophyta</taxon>
        <taxon>Spermatophyta</taxon>
        <taxon>Magnoliopsida</taxon>
        <taxon>eudicotyledons</taxon>
        <taxon>Gunneridae</taxon>
        <taxon>Pentapetalae</taxon>
        <taxon>asterids</taxon>
        <taxon>campanulids</taxon>
        <taxon>Asterales</taxon>
        <taxon>Asteraceae</taxon>
        <taxon>Asteroideae</taxon>
        <taxon>Anthemideae</taxon>
        <taxon>Anthemidinae</taxon>
        <taxon>Tanacetum</taxon>
    </lineage>
</organism>